<protein>
    <submittedName>
        <fullName evidence="6">Membrane protein</fullName>
    </submittedName>
</protein>
<dbReference type="RefSeq" id="WP_039283931.1">
    <property type="nucleotide sequence ID" value="NZ_JTDI01000003.1"/>
</dbReference>
<name>A0A0B1ZQL1_9SPHN</name>
<dbReference type="Pfam" id="PF25990">
    <property type="entry name" value="Beta-barrel_YknX"/>
    <property type="match status" value="1"/>
</dbReference>
<evidence type="ECO:0000259" key="4">
    <source>
        <dbReference type="Pfam" id="PF25881"/>
    </source>
</evidence>
<feature type="domain" description="YbhG-like alpha-helical hairpin" evidence="4">
    <location>
        <begin position="75"/>
        <end position="205"/>
    </location>
</feature>
<keyword evidence="2 3" id="KW-0175">Coiled coil</keyword>
<dbReference type="InterPro" id="IPR050465">
    <property type="entry name" value="UPF0194_transport"/>
</dbReference>
<keyword evidence="7" id="KW-1185">Reference proteome</keyword>
<dbReference type="PANTHER" id="PTHR32347:SF23">
    <property type="entry name" value="BLL5650 PROTEIN"/>
    <property type="match status" value="1"/>
</dbReference>
<organism evidence="6 7">
    <name type="scientific">Novosphingobium malaysiense</name>
    <dbReference type="NCBI Taxonomy" id="1348853"/>
    <lineage>
        <taxon>Bacteria</taxon>
        <taxon>Pseudomonadati</taxon>
        <taxon>Pseudomonadota</taxon>
        <taxon>Alphaproteobacteria</taxon>
        <taxon>Sphingomonadales</taxon>
        <taxon>Sphingomonadaceae</taxon>
        <taxon>Novosphingobium</taxon>
    </lineage>
</organism>
<feature type="domain" description="YknX-like beta-barrel" evidence="5">
    <location>
        <begin position="248"/>
        <end position="325"/>
    </location>
</feature>
<comment type="caution">
    <text evidence="6">The sequence shown here is derived from an EMBL/GenBank/DDBJ whole genome shotgun (WGS) entry which is preliminary data.</text>
</comment>
<dbReference type="AlphaFoldDB" id="A0A0B1ZQL1"/>
<dbReference type="STRING" id="1348853.LK12_11990"/>
<dbReference type="PANTHER" id="PTHR32347">
    <property type="entry name" value="EFFLUX SYSTEM COMPONENT YKNX-RELATED"/>
    <property type="match status" value="1"/>
</dbReference>
<dbReference type="InterPro" id="IPR058636">
    <property type="entry name" value="Beta-barrel_YknX"/>
</dbReference>
<dbReference type="Pfam" id="PF25881">
    <property type="entry name" value="HH_YBHG"/>
    <property type="match status" value="1"/>
</dbReference>
<dbReference type="OrthoDB" id="9813967at2"/>
<dbReference type="SUPFAM" id="SSF111369">
    <property type="entry name" value="HlyD-like secretion proteins"/>
    <property type="match status" value="2"/>
</dbReference>
<gene>
    <name evidence="6" type="ORF">LK12_11990</name>
</gene>
<comment type="subcellular location">
    <subcellularLocation>
        <location evidence="1">Cell envelope</location>
    </subcellularLocation>
</comment>
<evidence type="ECO:0000256" key="3">
    <source>
        <dbReference type="SAM" id="Coils"/>
    </source>
</evidence>
<reference evidence="6 7" key="1">
    <citation type="submission" date="2014-10" db="EMBL/GenBank/DDBJ databases">
        <title>Genome sequence of Novosphingobium malaysiense MUSC 273(T).</title>
        <authorList>
            <person name="Lee L.-H."/>
        </authorList>
    </citation>
    <scope>NUCLEOTIDE SEQUENCE [LARGE SCALE GENOMIC DNA]</scope>
    <source>
        <strain evidence="6 7">MUSC 273</strain>
    </source>
</reference>
<dbReference type="Gene3D" id="2.40.50.100">
    <property type="match status" value="1"/>
</dbReference>
<dbReference type="EMBL" id="JTDI01000003">
    <property type="protein sequence ID" value="KHK91538.1"/>
    <property type="molecule type" value="Genomic_DNA"/>
</dbReference>
<evidence type="ECO:0000313" key="7">
    <source>
        <dbReference type="Proteomes" id="UP000031057"/>
    </source>
</evidence>
<evidence type="ECO:0000313" key="6">
    <source>
        <dbReference type="EMBL" id="KHK91538.1"/>
    </source>
</evidence>
<sequence length="333" mass="35955">MKKRLPALVVLAIAVVAVILWLLLRSHDNPNTLELHGNVDVRQISLAFDGSGRIETLKVEEGDHVEKGDLLAVLDTSTLALEARQAQAKVAADRQNVLRMENGTRPEEVRQARDRLAAAEADAARTAADLARLRQVAETTDGRGVSGQELDRAASAAKAATAQAREAREALQLALKGPRAEDVAAARAQLEAGKAALALTRHRIDQGELRAPEAAVVRSRLLQVGDMASPQRPVYELALTDPKWVRVYVNEENLGRVKPGMPAQVTTDSAPDRPIRGTVGYISSVAEFTPKSVETEDLRTALVYEVRVRVEDKAGVLRLGQPVTVTLHLGAAK</sequence>
<evidence type="ECO:0000256" key="2">
    <source>
        <dbReference type="ARBA" id="ARBA00023054"/>
    </source>
</evidence>
<dbReference type="GO" id="GO:0030313">
    <property type="term" value="C:cell envelope"/>
    <property type="evidence" value="ECO:0007669"/>
    <property type="project" value="UniProtKB-SubCell"/>
</dbReference>
<feature type="coiled-coil region" evidence="3">
    <location>
        <begin position="109"/>
        <end position="170"/>
    </location>
</feature>
<proteinExistence type="predicted"/>
<dbReference type="Gene3D" id="2.40.30.170">
    <property type="match status" value="1"/>
</dbReference>
<accession>A0A0B1ZQL1</accession>
<dbReference type="InterPro" id="IPR059052">
    <property type="entry name" value="HH_YbhG-like"/>
</dbReference>
<dbReference type="Proteomes" id="UP000031057">
    <property type="component" value="Unassembled WGS sequence"/>
</dbReference>
<evidence type="ECO:0000256" key="1">
    <source>
        <dbReference type="ARBA" id="ARBA00004196"/>
    </source>
</evidence>
<evidence type="ECO:0000259" key="5">
    <source>
        <dbReference type="Pfam" id="PF25990"/>
    </source>
</evidence>